<feature type="compositionally biased region" description="Basic and acidic residues" evidence="6">
    <location>
        <begin position="316"/>
        <end position="325"/>
    </location>
</feature>
<comment type="function">
    <text evidence="1">Required for the transposition of the insertion element.</text>
</comment>
<dbReference type="AlphaFoldDB" id="A0A6N7X9V5"/>
<name>A0A6N7X9V5_9ACTN</name>
<feature type="region of interest" description="Disordered" evidence="6">
    <location>
        <begin position="90"/>
        <end position="115"/>
    </location>
</feature>
<accession>A0A6N7X9V5</accession>
<gene>
    <name evidence="8" type="ORF">FYJ68_04205</name>
</gene>
<evidence type="ECO:0000256" key="6">
    <source>
        <dbReference type="SAM" id="MobiDB-lite"/>
    </source>
</evidence>
<proteinExistence type="inferred from homology"/>
<evidence type="ECO:0000256" key="1">
    <source>
        <dbReference type="ARBA" id="ARBA00002190"/>
    </source>
</evidence>
<feature type="region of interest" description="Disordered" evidence="6">
    <location>
        <begin position="273"/>
        <end position="325"/>
    </location>
</feature>
<evidence type="ECO:0000256" key="5">
    <source>
        <dbReference type="ARBA" id="ARBA00023172"/>
    </source>
</evidence>
<evidence type="ECO:0000256" key="3">
    <source>
        <dbReference type="ARBA" id="ARBA00022578"/>
    </source>
</evidence>
<organism evidence="8 9">
    <name type="scientific">Olsenella porci</name>
    <dbReference type="NCBI Taxonomy" id="2652279"/>
    <lineage>
        <taxon>Bacteria</taxon>
        <taxon>Bacillati</taxon>
        <taxon>Actinomycetota</taxon>
        <taxon>Coriobacteriia</taxon>
        <taxon>Coriobacteriales</taxon>
        <taxon>Atopobiaceae</taxon>
        <taxon>Olsenella</taxon>
    </lineage>
</organism>
<keyword evidence="4" id="KW-0238">DNA-binding</keyword>
<evidence type="ECO:0000256" key="2">
    <source>
        <dbReference type="ARBA" id="ARBA00010961"/>
    </source>
</evidence>
<keyword evidence="3" id="KW-0815">Transposition</keyword>
<feature type="domain" description="ISXO2-like transposase" evidence="7">
    <location>
        <begin position="74"/>
        <end position="235"/>
    </location>
</feature>
<evidence type="ECO:0000313" key="9">
    <source>
        <dbReference type="Proteomes" id="UP000469325"/>
    </source>
</evidence>
<dbReference type="Pfam" id="PF00872">
    <property type="entry name" value="Transposase_mut"/>
    <property type="match status" value="1"/>
</dbReference>
<keyword evidence="9" id="KW-1185">Reference proteome</keyword>
<dbReference type="SMART" id="SM01126">
    <property type="entry name" value="DDE_Tnp_IS1595"/>
    <property type="match status" value="1"/>
</dbReference>
<protein>
    <recommendedName>
        <fullName evidence="7">ISXO2-like transposase domain-containing protein</fullName>
    </recommendedName>
</protein>
<sequence>MIPELVLLALCRPPHVPSLEEADVEVPLGPPSSPVVTAIGCDEHGWRRVLGPSVADAESHDSWLAFPRGVRARRVDGVTLVTAVPDSLSGNHSRSAAGFEMPRPPRRRGRDGTARGLGGDKVCVAVAVDERGGTRVAVAGRRRGTAAGYHAFLVSCGVRRGCVLVSDLDQCLPAAALGTGAANERYPSSDRAALNRVNAACSAPRHWLARFRGVSTRRLANYLAWYKWSLDARRTESPADLLAEPTALTRWDGYASTTYPHARWSQYYPRTKLDASPSQSRKITPTRCSAQPCPARSHSCGTTRADSHHHPGRTRPRPEARSPLP</sequence>
<reference evidence="8 9" key="1">
    <citation type="submission" date="2019-08" db="EMBL/GenBank/DDBJ databases">
        <title>In-depth cultivation of the pig gut microbiome towards novel bacterial diversity and tailored functional studies.</title>
        <authorList>
            <person name="Wylensek D."/>
            <person name="Hitch T.C.A."/>
            <person name="Clavel T."/>
        </authorList>
    </citation>
    <scope>NUCLEOTIDE SEQUENCE [LARGE SCALE GENOMIC DNA]</scope>
    <source>
        <strain evidence="8 9">CA-Schmier-601-WT-1</strain>
    </source>
</reference>
<evidence type="ECO:0000256" key="4">
    <source>
        <dbReference type="ARBA" id="ARBA00023125"/>
    </source>
</evidence>
<evidence type="ECO:0000313" key="8">
    <source>
        <dbReference type="EMBL" id="MST72312.1"/>
    </source>
</evidence>
<dbReference type="InterPro" id="IPR024445">
    <property type="entry name" value="Tnp_ISXO2-like"/>
</dbReference>
<comment type="similarity">
    <text evidence="2">Belongs to the transposase mutator family.</text>
</comment>
<dbReference type="InterPro" id="IPR001207">
    <property type="entry name" value="Transposase_mutator"/>
</dbReference>
<comment type="caution">
    <text evidence="8">The sequence shown here is derived from an EMBL/GenBank/DDBJ whole genome shotgun (WGS) entry which is preliminary data.</text>
</comment>
<dbReference type="GO" id="GO:0004803">
    <property type="term" value="F:transposase activity"/>
    <property type="evidence" value="ECO:0007669"/>
    <property type="project" value="InterPro"/>
</dbReference>
<keyword evidence="5" id="KW-0233">DNA recombination</keyword>
<dbReference type="GO" id="GO:0006313">
    <property type="term" value="P:DNA transposition"/>
    <property type="evidence" value="ECO:0007669"/>
    <property type="project" value="InterPro"/>
</dbReference>
<feature type="compositionally biased region" description="Polar residues" evidence="6">
    <location>
        <begin position="276"/>
        <end position="289"/>
    </location>
</feature>
<evidence type="ECO:0000259" key="7">
    <source>
        <dbReference type="SMART" id="SM01126"/>
    </source>
</evidence>
<dbReference type="EMBL" id="VUNC01000002">
    <property type="protein sequence ID" value="MST72312.1"/>
    <property type="molecule type" value="Genomic_DNA"/>
</dbReference>
<dbReference type="GO" id="GO:0003677">
    <property type="term" value="F:DNA binding"/>
    <property type="evidence" value="ECO:0007669"/>
    <property type="project" value="UniProtKB-KW"/>
</dbReference>
<dbReference type="Proteomes" id="UP000469325">
    <property type="component" value="Unassembled WGS sequence"/>
</dbReference>